<comment type="function">
    <text evidence="8">Plays an important role in the de novo pathway of purine nucleotide biosynthesis. Catalyzes the first committed step in the biosynthesis of AMP from IMP.</text>
</comment>
<evidence type="ECO:0000313" key="11">
    <source>
        <dbReference type="EMBL" id="MBB5870882.1"/>
    </source>
</evidence>
<dbReference type="GO" id="GO:0004019">
    <property type="term" value="F:adenylosuccinate synthase activity"/>
    <property type="evidence" value="ECO:0007669"/>
    <property type="project" value="UniProtKB-UniRule"/>
</dbReference>
<dbReference type="NCBIfam" id="NF002223">
    <property type="entry name" value="PRK01117.1"/>
    <property type="match status" value="1"/>
</dbReference>
<dbReference type="SMART" id="SM00788">
    <property type="entry name" value="Adenylsucc_synt"/>
    <property type="match status" value="1"/>
</dbReference>
<dbReference type="FunFam" id="1.10.300.10:FF:000001">
    <property type="entry name" value="Adenylosuccinate synthetase"/>
    <property type="match status" value="1"/>
</dbReference>
<keyword evidence="4 8" id="KW-0547">Nucleotide-binding</keyword>
<keyword evidence="5 8" id="KW-0658">Purine biosynthesis</keyword>
<keyword evidence="2 8" id="KW-0436">Ligase</keyword>
<dbReference type="InterPro" id="IPR027417">
    <property type="entry name" value="P-loop_NTPase"/>
</dbReference>
<reference evidence="11 12" key="1">
    <citation type="submission" date="2020-08" db="EMBL/GenBank/DDBJ databases">
        <title>Sequencing the genomes of 1000 actinobacteria strains.</title>
        <authorList>
            <person name="Klenk H.-P."/>
        </authorList>
    </citation>
    <scope>NUCLEOTIDE SEQUENCE [LARGE SCALE GENOMIC DNA]</scope>
    <source>
        <strain evidence="11 12">DSM 45362</strain>
    </source>
</reference>
<comment type="catalytic activity">
    <reaction evidence="8 10">
        <text>IMP + L-aspartate + GTP = N(6)-(1,2-dicarboxyethyl)-AMP + GDP + phosphate + 2 H(+)</text>
        <dbReference type="Rhea" id="RHEA:15753"/>
        <dbReference type="ChEBI" id="CHEBI:15378"/>
        <dbReference type="ChEBI" id="CHEBI:29991"/>
        <dbReference type="ChEBI" id="CHEBI:37565"/>
        <dbReference type="ChEBI" id="CHEBI:43474"/>
        <dbReference type="ChEBI" id="CHEBI:57567"/>
        <dbReference type="ChEBI" id="CHEBI:58053"/>
        <dbReference type="ChEBI" id="CHEBI:58189"/>
        <dbReference type="EC" id="6.3.4.4"/>
    </reaction>
</comment>
<keyword evidence="7 8" id="KW-0342">GTP-binding</keyword>
<feature type="binding site" evidence="8">
    <location>
        <position position="143"/>
    </location>
    <ligand>
        <name>IMP</name>
        <dbReference type="ChEBI" id="CHEBI:58053"/>
        <note>ligand shared between dimeric partners</note>
    </ligand>
</feature>
<dbReference type="Gene3D" id="3.40.440.10">
    <property type="entry name" value="Adenylosuccinate Synthetase, subunit A, domain 1"/>
    <property type="match status" value="1"/>
</dbReference>
<dbReference type="PANTHER" id="PTHR11846">
    <property type="entry name" value="ADENYLOSUCCINATE SYNTHETASE"/>
    <property type="match status" value="1"/>
</dbReference>
<feature type="binding site" evidence="8">
    <location>
        <begin position="12"/>
        <end position="18"/>
    </location>
    <ligand>
        <name>GTP</name>
        <dbReference type="ChEBI" id="CHEBI:37565"/>
    </ligand>
</feature>
<feature type="binding site" description="in other chain" evidence="8">
    <location>
        <position position="129"/>
    </location>
    <ligand>
        <name>IMP</name>
        <dbReference type="ChEBI" id="CHEBI:58053"/>
        <note>ligand shared between dimeric partners</note>
    </ligand>
</feature>
<dbReference type="CDD" id="cd03108">
    <property type="entry name" value="AdSS"/>
    <property type="match status" value="1"/>
</dbReference>
<comment type="similarity">
    <text evidence="8 10">Belongs to the adenylosuccinate synthetase family.</text>
</comment>
<dbReference type="RefSeq" id="WP_184838571.1">
    <property type="nucleotide sequence ID" value="NZ_JACHMN010000002.1"/>
</dbReference>
<dbReference type="GO" id="GO:0044208">
    <property type="term" value="P:'de novo' AMP biosynthetic process"/>
    <property type="evidence" value="ECO:0007669"/>
    <property type="project" value="UniProtKB-UniRule"/>
</dbReference>
<evidence type="ECO:0000256" key="8">
    <source>
        <dbReference type="HAMAP-Rule" id="MF_00011"/>
    </source>
</evidence>
<keyword evidence="12" id="KW-1185">Reference proteome</keyword>
<evidence type="ECO:0000256" key="2">
    <source>
        <dbReference type="ARBA" id="ARBA00022598"/>
    </source>
</evidence>
<dbReference type="Pfam" id="PF00709">
    <property type="entry name" value="Adenylsucc_synt"/>
    <property type="match status" value="1"/>
</dbReference>
<dbReference type="InterPro" id="IPR042109">
    <property type="entry name" value="Adenylosuccinate_synth_dom1"/>
</dbReference>
<evidence type="ECO:0000256" key="5">
    <source>
        <dbReference type="ARBA" id="ARBA00022755"/>
    </source>
</evidence>
<dbReference type="InterPro" id="IPR042111">
    <property type="entry name" value="Adenylosuccinate_synth_dom3"/>
</dbReference>
<dbReference type="UniPathway" id="UPA00075">
    <property type="reaction ID" value="UER00335"/>
</dbReference>
<comment type="cofactor">
    <cofactor evidence="8">
        <name>Mg(2+)</name>
        <dbReference type="ChEBI" id="CHEBI:18420"/>
    </cofactor>
    <text evidence="8">Binds 1 Mg(2+) ion per subunit.</text>
</comment>
<keyword evidence="6 8" id="KW-0460">Magnesium</keyword>
<proteinExistence type="inferred from homology"/>
<dbReference type="EMBL" id="JACHMN010000002">
    <property type="protein sequence ID" value="MBB5870882.1"/>
    <property type="molecule type" value="Genomic_DNA"/>
</dbReference>
<dbReference type="Gene3D" id="1.10.300.10">
    <property type="entry name" value="Adenylosuccinate Synthetase, subunit A, domain 2"/>
    <property type="match status" value="1"/>
</dbReference>
<dbReference type="FunFam" id="3.90.170.10:FF:000001">
    <property type="entry name" value="Adenylosuccinate synthetase"/>
    <property type="match status" value="1"/>
</dbReference>
<feature type="active site" description="Proton donor" evidence="8">
    <location>
        <position position="41"/>
    </location>
</feature>
<feature type="binding site" evidence="8">
    <location>
        <begin position="331"/>
        <end position="333"/>
    </location>
    <ligand>
        <name>GTP</name>
        <dbReference type="ChEBI" id="CHEBI:37565"/>
    </ligand>
</feature>
<comment type="pathway">
    <text evidence="8 10">Purine metabolism; AMP biosynthesis via de novo pathway; AMP from IMP: step 1/2.</text>
</comment>
<accession>A0A841BVT7</accession>
<dbReference type="Proteomes" id="UP000587527">
    <property type="component" value="Unassembled WGS sequence"/>
</dbReference>
<protein>
    <recommendedName>
        <fullName evidence="8 10">Adenylosuccinate synthetase</fullName>
        <shortName evidence="8">AMPSase</shortName>
        <shortName evidence="8">AdSS</shortName>
        <ecNumber evidence="8 10">6.3.4.4</ecNumber>
    </recommendedName>
    <alternativeName>
        <fullName evidence="8">IMP--aspartate ligase</fullName>
    </alternativeName>
</protein>
<dbReference type="GO" id="GO:0046040">
    <property type="term" value="P:IMP metabolic process"/>
    <property type="evidence" value="ECO:0007669"/>
    <property type="project" value="TreeGrafter"/>
</dbReference>
<feature type="binding site" evidence="8">
    <location>
        <begin position="413"/>
        <end position="415"/>
    </location>
    <ligand>
        <name>GTP</name>
        <dbReference type="ChEBI" id="CHEBI:37565"/>
    </ligand>
</feature>
<feature type="binding site" evidence="8">
    <location>
        <position position="13"/>
    </location>
    <ligand>
        <name>Mg(2+)</name>
        <dbReference type="ChEBI" id="CHEBI:18420"/>
    </ligand>
</feature>
<evidence type="ECO:0000313" key="12">
    <source>
        <dbReference type="Proteomes" id="UP000587527"/>
    </source>
</evidence>
<evidence type="ECO:0000256" key="3">
    <source>
        <dbReference type="ARBA" id="ARBA00022723"/>
    </source>
</evidence>
<evidence type="ECO:0000256" key="7">
    <source>
        <dbReference type="ARBA" id="ARBA00023134"/>
    </source>
</evidence>
<dbReference type="AlphaFoldDB" id="A0A841BVT7"/>
<dbReference type="NCBIfam" id="TIGR00184">
    <property type="entry name" value="purA"/>
    <property type="match status" value="1"/>
</dbReference>
<feature type="binding site" evidence="8">
    <location>
        <begin position="299"/>
        <end position="305"/>
    </location>
    <ligand>
        <name>substrate</name>
    </ligand>
</feature>
<feature type="binding site" description="in other chain" evidence="8">
    <location>
        <begin position="38"/>
        <end position="41"/>
    </location>
    <ligand>
        <name>IMP</name>
        <dbReference type="ChEBI" id="CHEBI:58053"/>
        <note>ligand shared between dimeric partners</note>
    </ligand>
</feature>
<dbReference type="PANTHER" id="PTHR11846:SF0">
    <property type="entry name" value="ADENYLOSUCCINATE SYNTHETASE"/>
    <property type="match status" value="1"/>
</dbReference>
<dbReference type="GO" id="GO:0000287">
    <property type="term" value="F:magnesium ion binding"/>
    <property type="evidence" value="ECO:0007669"/>
    <property type="project" value="UniProtKB-UniRule"/>
</dbReference>
<dbReference type="GO" id="GO:0005737">
    <property type="term" value="C:cytoplasm"/>
    <property type="evidence" value="ECO:0007669"/>
    <property type="project" value="UniProtKB-SubCell"/>
</dbReference>
<feature type="binding site" description="in other chain" evidence="8">
    <location>
        <begin position="13"/>
        <end position="16"/>
    </location>
    <ligand>
        <name>IMP</name>
        <dbReference type="ChEBI" id="CHEBI:58053"/>
        <note>ligand shared between dimeric partners</note>
    </ligand>
</feature>
<evidence type="ECO:0000256" key="6">
    <source>
        <dbReference type="ARBA" id="ARBA00022842"/>
    </source>
</evidence>
<evidence type="ECO:0000256" key="4">
    <source>
        <dbReference type="ARBA" id="ARBA00022741"/>
    </source>
</evidence>
<gene>
    <name evidence="8" type="primary">purA</name>
    <name evidence="11" type="ORF">F4553_004261</name>
</gene>
<comment type="subunit">
    <text evidence="1 8">Homodimer.</text>
</comment>
<dbReference type="SUPFAM" id="SSF52540">
    <property type="entry name" value="P-loop containing nucleoside triphosphate hydrolases"/>
    <property type="match status" value="1"/>
</dbReference>
<dbReference type="HAMAP" id="MF_00011">
    <property type="entry name" value="Adenylosucc_synth"/>
    <property type="match status" value="1"/>
</dbReference>
<keyword evidence="8" id="KW-0963">Cytoplasm</keyword>
<dbReference type="InterPro" id="IPR033128">
    <property type="entry name" value="Adenylosuccin_syn_Lys_AS"/>
</dbReference>
<feature type="binding site" description="in other chain" evidence="8">
    <location>
        <position position="239"/>
    </location>
    <ligand>
        <name>IMP</name>
        <dbReference type="ChEBI" id="CHEBI:58053"/>
        <note>ligand shared between dimeric partners</note>
    </ligand>
</feature>
<name>A0A841BVT7_9ACTN</name>
<dbReference type="GO" id="GO:0005525">
    <property type="term" value="F:GTP binding"/>
    <property type="evidence" value="ECO:0007669"/>
    <property type="project" value="UniProtKB-UniRule"/>
</dbReference>
<comment type="caution">
    <text evidence="11">The sequence shown here is derived from an EMBL/GenBank/DDBJ whole genome shotgun (WGS) entry which is preliminary data.</text>
</comment>
<sequence length="429" mass="47065">MPAIVLIGAQWGDEGKGKVTDLLGERVDYVVRYSGGNNAGHTVVTPDGQKYALHLMPSGALSPNAIIVIGNGVVIDPKVLLAEIDGLTERGVNTDRLLISGDAHLIMPHHRALDRVVERYLGTGRIGTTGRGIGPAYGDKVSRMGIRAQDLLDPGILRKKLELVLREKNQILFKVYNRKAIDVDQVFNEYLEYAERLKHMIVDTKAILWDALDQDKVVFLEGAQATMLDLDHGTYPFVTSSNPIAAGACVGSGIPPTKVTKVIGVAKAYATRVGSGPFPTELHDDMGEHLRKLGGEYGTTTGRPRRTGWFDAVIGRYAVRLNGITDLVITKLDILSGLEQVPVCVGYNIDGRFSHDLPMSQTEFHHATPVYDYLPGWWEDISKCRTFEELPPNAQAYILQLEELCGTRISMIGVGPGRQENVLRYDLLG</sequence>
<dbReference type="EC" id="6.3.4.4" evidence="8 10"/>
<feature type="binding site" description="in other chain" evidence="8">
    <location>
        <position position="303"/>
    </location>
    <ligand>
        <name>IMP</name>
        <dbReference type="ChEBI" id="CHEBI:58053"/>
        <note>ligand shared between dimeric partners</note>
    </ligand>
</feature>
<dbReference type="PROSITE" id="PS00513">
    <property type="entry name" value="ADENYLOSUCCIN_SYN_2"/>
    <property type="match status" value="1"/>
</dbReference>
<feature type="active site" evidence="9">
    <location>
        <position position="140"/>
    </location>
</feature>
<evidence type="ECO:0000256" key="9">
    <source>
        <dbReference type="PROSITE-ProRule" id="PRU10134"/>
    </source>
</evidence>
<feature type="binding site" description="in other chain" evidence="8">
    <location>
        <position position="224"/>
    </location>
    <ligand>
        <name>IMP</name>
        <dbReference type="ChEBI" id="CHEBI:58053"/>
        <note>ligand shared between dimeric partners</note>
    </ligand>
</feature>
<evidence type="ECO:0000256" key="1">
    <source>
        <dbReference type="ARBA" id="ARBA00011738"/>
    </source>
</evidence>
<feature type="binding site" evidence="8">
    <location>
        <begin position="40"/>
        <end position="42"/>
    </location>
    <ligand>
        <name>GTP</name>
        <dbReference type="ChEBI" id="CHEBI:37565"/>
    </ligand>
</feature>
<feature type="active site" description="Proton acceptor" evidence="8">
    <location>
        <position position="13"/>
    </location>
</feature>
<dbReference type="PROSITE" id="PS01266">
    <property type="entry name" value="ADENYLOSUCCIN_SYN_1"/>
    <property type="match status" value="1"/>
</dbReference>
<dbReference type="InterPro" id="IPR018220">
    <property type="entry name" value="Adenylosuccin_syn_GTP-bd"/>
</dbReference>
<dbReference type="InterPro" id="IPR001114">
    <property type="entry name" value="Adenylosuccinate_synthetase"/>
</dbReference>
<organism evidence="11 12">
    <name type="scientific">Allocatelliglobosispora scoriae</name>
    <dbReference type="NCBI Taxonomy" id="643052"/>
    <lineage>
        <taxon>Bacteria</taxon>
        <taxon>Bacillati</taxon>
        <taxon>Actinomycetota</taxon>
        <taxon>Actinomycetes</taxon>
        <taxon>Micromonosporales</taxon>
        <taxon>Micromonosporaceae</taxon>
        <taxon>Allocatelliglobosispora</taxon>
    </lineage>
</organism>
<feature type="binding site" evidence="8">
    <location>
        <position position="305"/>
    </location>
    <ligand>
        <name>GTP</name>
        <dbReference type="ChEBI" id="CHEBI:37565"/>
    </ligand>
</feature>
<dbReference type="InterPro" id="IPR042110">
    <property type="entry name" value="Adenylosuccinate_synth_dom2"/>
</dbReference>
<dbReference type="Gene3D" id="3.90.170.10">
    <property type="entry name" value="Adenylosuccinate Synthetase, subunit A, domain 3"/>
    <property type="match status" value="1"/>
</dbReference>
<comment type="subcellular location">
    <subcellularLocation>
        <location evidence="8">Cytoplasm</location>
    </subcellularLocation>
</comment>
<keyword evidence="3 8" id="KW-0479">Metal-binding</keyword>
<feature type="binding site" evidence="8">
    <location>
        <position position="40"/>
    </location>
    <ligand>
        <name>Mg(2+)</name>
        <dbReference type="ChEBI" id="CHEBI:18420"/>
    </ligand>
</feature>
<evidence type="ECO:0000256" key="10">
    <source>
        <dbReference type="RuleBase" id="RU000520"/>
    </source>
</evidence>